<sequence length="251" mass="27347">MSTAGVQRGFLKKYGGFMFKQWKEKYVVLTVEGRLMVCKDADSPPEQVVVLQSNCQSIVEGREILDLPRLPPGGRRDCCFALILPQDKFLLLLSDNPDDCSDSKASPPVSQTEGLCLTPLLRKSPSPPASVTNPSIPQVPNPERAPSEAEAAYVNAKTTAPNPCPITPTTACAMVTAEMCACCEGGLFTDGRGCCLISIGLPKLLLRLLKCCCSSTRDHPLDGFLRAWRRNVLPPHLCRGCRLASFQQLRL</sequence>
<protein>
    <recommendedName>
        <fullName evidence="4">PH domain-containing protein</fullName>
    </recommendedName>
</protein>
<dbReference type="GO" id="GO:0045595">
    <property type="term" value="P:regulation of cell differentiation"/>
    <property type="evidence" value="ECO:0007669"/>
    <property type="project" value="TreeGrafter"/>
</dbReference>
<organism evidence="5 6">
    <name type="scientific">Pangasianodon hypophthalmus</name>
    <name type="common">Striped catfish</name>
    <name type="synonym">Helicophagus hypophthalmus</name>
    <dbReference type="NCBI Taxonomy" id="310915"/>
    <lineage>
        <taxon>Eukaryota</taxon>
        <taxon>Metazoa</taxon>
        <taxon>Chordata</taxon>
        <taxon>Craniata</taxon>
        <taxon>Vertebrata</taxon>
        <taxon>Euteleostomi</taxon>
        <taxon>Actinopterygii</taxon>
        <taxon>Neopterygii</taxon>
        <taxon>Teleostei</taxon>
        <taxon>Ostariophysi</taxon>
        <taxon>Siluriformes</taxon>
        <taxon>Pangasiidae</taxon>
        <taxon>Pangasianodon</taxon>
    </lineage>
</organism>
<dbReference type="GO" id="GO:0016020">
    <property type="term" value="C:membrane"/>
    <property type="evidence" value="ECO:0007669"/>
    <property type="project" value="UniProtKB-SubCell"/>
</dbReference>
<keyword evidence="2" id="KW-0472">Membrane</keyword>
<evidence type="ECO:0000256" key="1">
    <source>
        <dbReference type="ARBA" id="ARBA00004370"/>
    </source>
</evidence>
<evidence type="ECO:0000313" key="6">
    <source>
        <dbReference type="Proteomes" id="UP000327468"/>
    </source>
</evidence>
<name>A0A5N5KYN1_PANHP</name>
<feature type="compositionally biased region" description="Polar residues" evidence="3">
    <location>
        <begin position="129"/>
        <end position="138"/>
    </location>
</feature>
<accession>A0A5N5KYN1</accession>
<feature type="region of interest" description="Disordered" evidence="3">
    <location>
        <begin position="124"/>
        <end position="143"/>
    </location>
</feature>
<dbReference type="InterPro" id="IPR039680">
    <property type="entry name" value="PLEKHB1/2"/>
</dbReference>
<dbReference type="SUPFAM" id="SSF50729">
    <property type="entry name" value="PH domain-like"/>
    <property type="match status" value="1"/>
</dbReference>
<comment type="subcellular location">
    <subcellularLocation>
        <location evidence="1">Membrane</location>
    </subcellularLocation>
</comment>
<keyword evidence="6" id="KW-1185">Reference proteome</keyword>
<proteinExistence type="predicted"/>
<evidence type="ECO:0000256" key="3">
    <source>
        <dbReference type="SAM" id="MobiDB-lite"/>
    </source>
</evidence>
<dbReference type="Pfam" id="PF00169">
    <property type="entry name" value="PH"/>
    <property type="match status" value="1"/>
</dbReference>
<dbReference type="PANTHER" id="PTHR14309">
    <property type="entry name" value="EXPRESSED PROTEIN"/>
    <property type="match status" value="1"/>
</dbReference>
<comment type="caution">
    <text evidence="5">The sequence shown here is derived from an EMBL/GenBank/DDBJ whole genome shotgun (WGS) entry which is preliminary data.</text>
</comment>
<dbReference type="EMBL" id="VFJC01000022">
    <property type="protein sequence ID" value="KAB5535564.1"/>
    <property type="molecule type" value="Genomic_DNA"/>
</dbReference>
<evidence type="ECO:0000313" key="5">
    <source>
        <dbReference type="EMBL" id="KAB5535564.1"/>
    </source>
</evidence>
<dbReference type="InterPro" id="IPR001849">
    <property type="entry name" value="PH_domain"/>
</dbReference>
<feature type="domain" description="PH" evidence="4">
    <location>
        <begin position="7"/>
        <end position="100"/>
    </location>
</feature>
<dbReference type="AlphaFoldDB" id="A0A5N5KYN1"/>
<reference evidence="5 6" key="1">
    <citation type="submission" date="2019-06" db="EMBL/GenBank/DDBJ databases">
        <title>A chromosome-scale genome assembly of the striped catfish, Pangasianodon hypophthalmus.</title>
        <authorList>
            <person name="Wen M."/>
            <person name="Zahm M."/>
            <person name="Roques C."/>
            <person name="Cabau C."/>
            <person name="Klopp C."/>
            <person name="Donnadieu C."/>
            <person name="Jouanno E."/>
            <person name="Avarre J.-C."/>
            <person name="Campet M."/>
            <person name="Ha T.T.T."/>
            <person name="Dugue R."/>
            <person name="Lampietro C."/>
            <person name="Louis A."/>
            <person name="Herpin A."/>
            <person name="Echchiki A."/>
            <person name="Berthelot C."/>
            <person name="Parey E."/>
            <person name="Roest-Crollius H."/>
            <person name="Braasch I."/>
            <person name="Postlethwait J."/>
            <person name="Bobe J."/>
            <person name="Montfort J."/>
            <person name="Bouchez O."/>
            <person name="Begum T."/>
            <person name="Schartl M."/>
            <person name="Guiguen Y."/>
        </authorList>
    </citation>
    <scope>NUCLEOTIDE SEQUENCE [LARGE SCALE GENOMIC DNA]</scope>
    <source>
        <strain evidence="5 6">Indonesia</strain>
        <tissue evidence="5">Blood</tissue>
    </source>
</reference>
<gene>
    <name evidence="5" type="ORF">PHYPO_G00119130</name>
</gene>
<evidence type="ECO:0000256" key="2">
    <source>
        <dbReference type="ARBA" id="ARBA00023136"/>
    </source>
</evidence>
<dbReference type="InterPro" id="IPR011993">
    <property type="entry name" value="PH-like_dom_sf"/>
</dbReference>
<dbReference type="PANTHER" id="PTHR14309:SF10">
    <property type="entry name" value="PH DOMAIN-CONTAINING PROTEIN"/>
    <property type="match status" value="1"/>
</dbReference>
<evidence type="ECO:0000259" key="4">
    <source>
        <dbReference type="Pfam" id="PF00169"/>
    </source>
</evidence>
<dbReference type="Gene3D" id="2.30.29.30">
    <property type="entry name" value="Pleckstrin-homology domain (PH domain)/Phosphotyrosine-binding domain (PTB)"/>
    <property type="match status" value="1"/>
</dbReference>
<dbReference type="Proteomes" id="UP000327468">
    <property type="component" value="Chromosome 21"/>
</dbReference>